<evidence type="ECO:0000313" key="2">
    <source>
        <dbReference type="EMBL" id="PNS16343.1"/>
    </source>
</evidence>
<sequence>MSSAQAWSDLPTILGQAIPKVNQVASTDGQLKAFTTSDAITSPATFGVKAAGSDNLILANVSNGKVQLRSGKANEALFVLSALPEQWEQFFKQTPVAPYQSYWGMYGMNIKQEGIEVLGDQASFAHWTHVWRRVLELLHDAYAGPTPEEDQDEVEDDAIVGRYVTLKGIPVWGKAKVYYEQAGTGSVQIVFLHTAGSDGRQYNGVLNDKRMLEKCTMYALDLPAHGKSFPYEGYLPGNHTNTEEAYVGCIAAFVAKLRLDKPIICGASMAGQVSLACAIHADKVGCGGTIPLQGSDYLNMERAWGDRSPYVNQALWNPEWVYGMMSPTAPLVNRQLVWHLYSAQAYGIFHGDLDFYFGGWDGRSRMKDIDTKKCPVYMLTGEYDWSNTPAMSQSTCDKISGAKHQAMKGLGHFPATENPKAFVGYLLQAVDHIVSTRA</sequence>
<reference evidence="2 3" key="1">
    <citation type="submission" date="2017-06" db="EMBL/GenBank/DDBJ databases">
        <title>Draft genome sequence of a variant of Elsinoe murrayae.</title>
        <authorList>
            <person name="Cheng Q."/>
        </authorList>
    </citation>
    <scope>NUCLEOTIDE SEQUENCE [LARGE SCALE GENOMIC DNA]</scope>
    <source>
        <strain evidence="2 3">CQ-2017a</strain>
    </source>
</reference>
<name>A0A2K1QNA8_9PEZI</name>
<dbReference type="InterPro" id="IPR029058">
    <property type="entry name" value="AB_hydrolase_fold"/>
</dbReference>
<accession>A0A2K1QNA8</accession>
<evidence type="ECO:0000259" key="1">
    <source>
        <dbReference type="Pfam" id="PF12697"/>
    </source>
</evidence>
<dbReference type="PANTHER" id="PTHR43194:SF2">
    <property type="entry name" value="PEROXISOMAL MEMBRANE PROTEIN LPX1"/>
    <property type="match status" value="1"/>
</dbReference>
<dbReference type="AlphaFoldDB" id="A0A2K1QNA8"/>
<protein>
    <recommendedName>
        <fullName evidence="1">AB hydrolase-1 domain-containing protein</fullName>
    </recommendedName>
</protein>
<dbReference type="Pfam" id="PF12697">
    <property type="entry name" value="Abhydrolase_6"/>
    <property type="match status" value="1"/>
</dbReference>
<dbReference type="PANTHER" id="PTHR43194">
    <property type="entry name" value="HYDROLASE ALPHA/BETA FOLD FAMILY"/>
    <property type="match status" value="1"/>
</dbReference>
<dbReference type="InterPro" id="IPR000073">
    <property type="entry name" value="AB_hydrolase_1"/>
</dbReference>
<proteinExistence type="predicted"/>
<evidence type="ECO:0000313" key="3">
    <source>
        <dbReference type="Proteomes" id="UP000243797"/>
    </source>
</evidence>
<organism evidence="2 3">
    <name type="scientific">Sphaceloma murrayae</name>
    <dbReference type="NCBI Taxonomy" id="2082308"/>
    <lineage>
        <taxon>Eukaryota</taxon>
        <taxon>Fungi</taxon>
        <taxon>Dikarya</taxon>
        <taxon>Ascomycota</taxon>
        <taxon>Pezizomycotina</taxon>
        <taxon>Dothideomycetes</taxon>
        <taxon>Dothideomycetidae</taxon>
        <taxon>Myriangiales</taxon>
        <taxon>Elsinoaceae</taxon>
        <taxon>Sphaceloma</taxon>
    </lineage>
</organism>
<dbReference type="EMBL" id="NKHZ01000058">
    <property type="protein sequence ID" value="PNS16343.1"/>
    <property type="molecule type" value="Genomic_DNA"/>
</dbReference>
<dbReference type="OrthoDB" id="408373at2759"/>
<comment type="caution">
    <text evidence="2">The sequence shown here is derived from an EMBL/GenBank/DDBJ whole genome shotgun (WGS) entry which is preliminary data.</text>
</comment>
<dbReference type="STRING" id="2082308.A0A2K1QNA8"/>
<dbReference type="InterPro" id="IPR050228">
    <property type="entry name" value="Carboxylesterase_BioH"/>
</dbReference>
<keyword evidence="3" id="KW-1185">Reference proteome</keyword>
<feature type="domain" description="AB hydrolase-1" evidence="1">
    <location>
        <begin position="189"/>
        <end position="423"/>
    </location>
</feature>
<dbReference type="SUPFAM" id="SSF53474">
    <property type="entry name" value="alpha/beta-Hydrolases"/>
    <property type="match status" value="1"/>
</dbReference>
<dbReference type="Proteomes" id="UP000243797">
    <property type="component" value="Unassembled WGS sequence"/>
</dbReference>
<gene>
    <name evidence="2" type="ORF">CAC42_6450</name>
</gene>
<dbReference type="Gene3D" id="3.40.50.1820">
    <property type="entry name" value="alpha/beta hydrolase"/>
    <property type="match status" value="1"/>
</dbReference>
<dbReference type="InParanoid" id="A0A2K1QNA8"/>